<dbReference type="PANTHER" id="PTHR45783:SF3">
    <property type="entry name" value="KINESIN LIGHT CHAIN"/>
    <property type="match status" value="1"/>
</dbReference>
<keyword evidence="4" id="KW-0802">TPR repeat</keyword>
<dbReference type="GO" id="GO:0005871">
    <property type="term" value="C:kinesin complex"/>
    <property type="evidence" value="ECO:0007669"/>
    <property type="project" value="InterPro"/>
</dbReference>
<dbReference type="InterPro" id="IPR011990">
    <property type="entry name" value="TPR-like_helical_dom_sf"/>
</dbReference>
<dbReference type="InterPro" id="IPR002151">
    <property type="entry name" value="Kinesin_light"/>
</dbReference>
<dbReference type="Pfam" id="PF13424">
    <property type="entry name" value="TPR_12"/>
    <property type="match status" value="1"/>
</dbReference>
<gene>
    <name evidence="5" type="ORF">BC936DRAFT_145723</name>
</gene>
<organism evidence="5 6">
    <name type="scientific">Jimgerdemannia flammicorona</name>
    <dbReference type="NCBI Taxonomy" id="994334"/>
    <lineage>
        <taxon>Eukaryota</taxon>
        <taxon>Fungi</taxon>
        <taxon>Fungi incertae sedis</taxon>
        <taxon>Mucoromycota</taxon>
        <taxon>Mucoromycotina</taxon>
        <taxon>Endogonomycetes</taxon>
        <taxon>Endogonales</taxon>
        <taxon>Endogonaceae</taxon>
        <taxon>Jimgerdemannia</taxon>
    </lineage>
</organism>
<dbReference type="GO" id="GO:0007018">
    <property type="term" value="P:microtubule-based movement"/>
    <property type="evidence" value="ECO:0007669"/>
    <property type="project" value="TreeGrafter"/>
</dbReference>
<dbReference type="SUPFAM" id="SSF48452">
    <property type="entry name" value="TPR-like"/>
    <property type="match status" value="1"/>
</dbReference>
<evidence type="ECO:0000256" key="3">
    <source>
        <dbReference type="ARBA" id="ARBA00022737"/>
    </source>
</evidence>
<dbReference type="Proteomes" id="UP000268093">
    <property type="component" value="Unassembled WGS sequence"/>
</dbReference>
<reference evidence="5 6" key="1">
    <citation type="journal article" date="2018" name="New Phytol.">
        <title>Phylogenomics of Endogonaceae and evolution of mycorrhizas within Mucoromycota.</title>
        <authorList>
            <person name="Chang Y."/>
            <person name="Desiro A."/>
            <person name="Na H."/>
            <person name="Sandor L."/>
            <person name="Lipzen A."/>
            <person name="Clum A."/>
            <person name="Barry K."/>
            <person name="Grigoriev I.V."/>
            <person name="Martin F.M."/>
            <person name="Stajich J.E."/>
            <person name="Smith M.E."/>
            <person name="Bonito G."/>
            <person name="Spatafora J.W."/>
        </authorList>
    </citation>
    <scope>NUCLEOTIDE SEQUENCE [LARGE SCALE GENOMIC DNA]</scope>
    <source>
        <strain evidence="5 6">GMNB39</strain>
    </source>
</reference>
<keyword evidence="6" id="KW-1185">Reference proteome</keyword>
<dbReference type="EMBL" id="RBNI01004518">
    <property type="protein sequence ID" value="RUP47449.1"/>
    <property type="molecule type" value="Genomic_DNA"/>
</dbReference>
<dbReference type="PANTHER" id="PTHR45783">
    <property type="entry name" value="KINESIN LIGHT CHAIN"/>
    <property type="match status" value="1"/>
</dbReference>
<evidence type="ECO:0000256" key="1">
    <source>
        <dbReference type="ARBA" id="ARBA00004496"/>
    </source>
</evidence>
<dbReference type="Gene3D" id="1.25.40.10">
    <property type="entry name" value="Tetratricopeptide repeat domain"/>
    <property type="match status" value="1"/>
</dbReference>
<comment type="caution">
    <text evidence="5">The sequence shown here is derived from an EMBL/GenBank/DDBJ whole genome shotgun (WGS) entry which is preliminary data.</text>
</comment>
<keyword evidence="3" id="KW-0677">Repeat</keyword>
<evidence type="ECO:0000256" key="2">
    <source>
        <dbReference type="ARBA" id="ARBA00022490"/>
    </source>
</evidence>
<dbReference type="GO" id="GO:0005737">
    <property type="term" value="C:cytoplasm"/>
    <property type="evidence" value="ECO:0007669"/>
    <property type="project" value="UniProtKB-SubCell"/>
</dbReference>
<dbReference type="GO" id="GO:0019894">
    <property type="term" value="F:kinesin binding"/>
    <property type="evidence" value="ECO:0007669"/>
    <property type="project" value="TreeGrafter"/>
</dbReference>
<sequence>MVYGDQGKFDKAEQFYEQALSIHEKVLGSEDPDTAASLKNLALVYGQHKYDKVTPLYERALAIEKVLGYEHLNMATFLNNLALLYFNNASTQNYLAELYKRQGKNKAKLMYEPALEITTSGLGGISE</sequence>
<dbReference type="OrthoDB" id="626167at2759"/>
<protein>
    <submittedName>
        <fullName evidence="5">TPR repeat-contain kinesin light chain</fullName>
    </submittedName>
</protein>
<comment type="subcellular location">
    <subcellularLocation>
        <location evidence="1">Cytoplasm</location>
    </subcellularLocation>
</comment>
<evidence type="ECO:0000313" key="6">
    <source>
        <dbReference type="Proteomes" id="UP000268093"/>
    </source>
</evidence>
<accession>A0A433D9B5</accession>
<evidence type="ECO:0000313" key="5">
    <source>
        <dbReference type="EMBL" id="RUP47449.1"/>
    </source>
</evidence>
<name>A0A433D9B5_9FUNG</name>
<proteinExistence type="predicted"/>
<dbReference type="AlphaFoldDB" id="A0A433D9B5"/>
<keyword evidence="2" id="KW-0963">Cytoplasm</keyword>
<evidence type="ECO:0000256" key="4">
    <source>
        <dbReference type="ARBA" id="ARBA00022803"/>
    </source>
</evidence>